<dbReference type="RefSeq" id="WP_263608683.1">
    <property type="nucleotide sequence ID" value="NZ_JAOVQM010000005.1"/>
</dbReference>
<comment type="caution">
    <text evidence="1">The sequence shown here is derived from an EMBL/GenBank/DDBJ whole genome shotgun (WGS) entry which is preliminary data.</text>
</comment>
<gene>
    <name evidence="1" type="ORF">N7548_06620</name>
</gene>
<evidence type="ECO:0000313" key="2">
    <source>
        <dbReference type="Proteomes" id="UP001177160"/>
    </source>
</evidence>
<accession>A0ABT2Y6Z0</accession>
<reference evidence="1" key="1">
    <citation type="submission" date="2022-09" db="EMBL/GenBank/DDBJ databases">
        <title>Novel Mycoplasma species identified in domestic and wild animals.</title>
        <authorList>
            <person name="Volokhov D.V."/>
            <person name="Furtak V.A."/>
            <person name="Zagorodnyaya T.A."/>
        </authorList>
    </citation>
    <scope>NUCLEOTIDE SEQUENCE</scope>
    <source>
        <strain evidence="1">Oakley</strain>
    </source>
</reference>
<name>A0ABT2Y6Z0_9MOLU</name>
<keyword evidence="2" id="KW-1185">Reference proteome</keyword>
<dbReference type="Proteomes" id="UP001177160">
    <property type="component" value="Unassembled WGS sequence"/>
</dbReference>
<evidence type="ECO:0000313" key="1">
    <source>
        <dbReference type="EMBL" id="MCV2232496.1"/>
    </source>
</evidence>
<dbReference type="Pfam" id="PF18952">
    <property type="entry name" value="DUF5696"/>
    <property type="match status" value="1"/>
</dbReference>
<dbReference type="EMBL" id="JAOVQM010000005">
    <property type="protein sequence ID" value="MCV2232496.1"/>
    <property type="molecule type" value="Genomic_DNA"/>
</dbReference>
<organism evidence="1 2">
    <name type="scientific">Paracholeplasma manati</name>
    <dbReference type="NCBI Taxonomy" id="591373"/>
    <lineage>
        <taxon>Bacteria</taxon>
        <taxon>Bacillati</taxon>
        <taxon>Mycoplasmatota</taxon>
        <taxon>Mollicutes</taxon>
        <taxon>Acholeplasmatales</taxon>
        <taxon>Acholeplasmataceae</taxon>
        <taxon>Paracholeplasma</taxon>
    </lineage>
</organism>
<proteinExistence type="predicted"/>
<dbReference type="InterPro" id="IPR043751">
    <property type="entry name" value="DUF5696"/>
</dbReference>
<protein>
    <submittedName>
        <fullName evidence="1">DUF5696 domain-containing protein</fullName>
    </submittedName>
</protein>
<sequence>MKLKIWIGILVIILGITTYQLAFKLKAADLQFPELIPFDETGFVAGSELSDNNKLVVSNTNFELYLDETNTYFKVVDKRNGEVWQSNPTIPDPWEAESGKITPTAIEKQKATLEVQYVDANGSLTTINNYKFSISHPESRLSAAGERTYKIKYLNDGFQVLYMLEDLEVDYLFFPKFLPKEIMETLEDRAILEQIAYTKFDEVTGLYEIARYETMSRLVINRLYDIFYGKLGYTREQAIEENFGYGYTVDYEKIRFQIGVEVKLTDKGIQTAIMRNTLQEFGGSRISSISLYPMFGTAIAEIAGVPTEGYIVLPDGAGAIMNFNNGKYYQNPYRKRLYGQDLALLPFKMREQQQDITIPVFGMIKEVGGFAGIITEGDAMATINADVSGRIDSYNNVFISFNLRESEAITLGTPSVPHGITLWTKPIVRTDFVVQYEFLTGANNNYVGVAESYRNYLIDTYGLSLNDQTTQTVITTEFLGAYDKKEFFLGIPYHTTRSLTTFKQALKIIDEMQALNIDDINVIYSGVFNGGLSQSIETKMDVERVLGNEQGFKRMVNTLETDHIDVYASVKLMTVNGYRRFSDQYTYSAKRITGNNAYLYEYHYPTGLPYSETMYPHSDADYIINPAYYQAIYDKMVKDFKHDYIDLSMLGQYLTGSYDKSNILFKQDALRLQQAILAESNKQLMLRNPMGFAIPYAKYITDLPTDTTLYAIIDEQIPLLQLALSGLVDYAGDSINIISTRSIEYNFLKAIETGSNLKYTLTYDDSRELLNTEYNQYNSTYYKNWLDLMQTQKVELDAIGIHQGRLVQHEIIANNVYKVTYSHGLEVVINYNLTPYNYLGQVVFAMNYKVVGGN</sequence>